<accession>A0AAV9BC97</accession>
<feature type="binding site" evidence="4">
    <location>
        <begin position="567"/>
        <end position="574"/>
    </location>
    <ligand>
        <name>ATP</name>
        <dbReference type="ChEBI" id="CHEBI:30616"/>
    </ligand>
</feature>
<dbReference type="GO" id="GO:0005524">
    <property type="term" value="F:ATP binding"/>
    <property type="evidence" value="ECO:0007669"/>
    <property type="project" value="UniProtKB-UniRule"/>
</dbReference>
<keyword evidence="3 4" id="KW-0505">Motor protein</keyword>
<evidence type="ECO:0000256" key="6">
    <source>
        <dbReference type="SAM" id="MobiDB-lite"/>
    </source>
</evidence>
<reference evidence="8" key="2">
    <citation type="submission" date="2023-06" db="EMBL/GenBank/DDBJ databases">
        <authorList>
            <person name="Ma L."/>
            <person name="Liu K.-W."/>
            <person name="Li Z."/>
            <person name="Hsiao Y.-Y."/>
            <person name="Qi Y."/>
            <person name="Fu T."/>
            <person name="Tang G."/>
            <person name="Zhang D."/>
            <person name="Sun W.-H."/>
            <person name="Liu D.-K."/>
            <person name="Li Y."/>
            <person name="Chen G.-Z."/>
            <person name="Liu X.-D."/>
            <person name="Liao X.-Y."/>
            <person name="Jiang Y.-T."/>
            <person name="Yu X."/>
            <person name="Hao Y."/>
            <person name="Huang J."/>
            <person name="Zhao X.-W."/>
            <person name="Ke S."/>
            <person name="Chen Y.-Y."/>
            <person name="Wu W.-L."/>
            <person name="Hsu J.-L."/>
            <person name="Lin Y.-F."/>
            <person name="Huang M.-D."/>
            <person name="Li C.-Y."/>
            <person name="Huang L."/>
            <person name="Wang Z.-W."/>
            <person name="Zhao X."/>
            <person name="Zhong W.-Y."/>
            <person name="Peng D.-H."/>
            <person name="Ahmad S."/>
            <person name="Lan S."/>
            <person name="Zhang J.-S."/>
            <person name="Tsai W.-C."/>
            <person name="Van De Peer Y."/>
            <person name="Liu Z.-J."/>
        </authorList>
    </citation>
    <scope>NUCLEOTIDE SEQUENCE</scope>
    <source>
        <strain evidence="8">SCP</strain>
        <tissue evidence="8">Leaves</tissue>
    </source>
</reference>
<dbReference type="GO" id="GO:0003777">
    <property type="term" value="F:microtubule motor activity"/>
    <property type="evidence" value="ECO:0007669"/>
    <property type="project" value="InterPro"/>
</dbReference>
<dbReference type="InterPro" id="IPR036961">
    <property type="entry name" value="Kinesin_motor_dom_sf"/>
</dbReference>
<dbReference type="GO" id="GO:0008017">
    <property type="term" value="F:microtubule binding"/>
    <property type="evidence" value="ECO:0007669"/>
    <property type="project" value="InterPro"/>
</dbReference>
<gene>
    <name evidence="8" type="ORF">QJS04_geneDACA023528</name>
</gene>
<reference evidence="8" key="1">
    <citation type="journal article" date="2023" name="Nat. Commun.">
        <title>Diploid and tetraploid genomes of Acorus and the evolution of monocots.</title>
        <authorList>
            <person name="Ma L."/>
            <person name="Liu K.W."/>
            <person name="Li Z."/>
            <person name="Hsiao Y.Y."/>
            <person name="Qi Y."/>
            <person name="Fu T."/>
            <person name="Tang G.D."/>
            <person name="Zhang D."/>
            <person name="Sun W.H."/>
            <person name="Liu D.K."/>
            <person name="Li Y."/>
            <person name="Chen G.Z."/>
            <person name="Liu X.D."/>
            <person name="Liao X.Y."/>
            <person name="Jiang Y.T."/>
            <person name="Yu X."/>
            <person name="Hao Y."/>
            <person name="Huang J."/>
            <person name="Zhao X.W."/>
            <person name="Ke S."/>
            <person name="Chen Y.Y."/>
            <person name="Wu W.L."/>
            <person name="Hsu J.L."/>
            <person name="Lin Y.F."/>
            <person name="Huang M.D."/>
            <person name="Li C.Y."/>
            <person name="Huang L."/>
            <person name="Wang Z.W."/>
            <person name="Zhao X."/>
            <person name="Zhong W.Y."/>
            <person name="Peng D.H."/>
            <person name="Ahmad S."/>
            <person name="Lan S."/>
            <person name="Zhang J.S."/>
            <person name="Tsai W.C."/>
            <person name="Van de Peer Y."/>
            <person name="Liu Z.J."/>
        </authorList>
    </citation>
    <scope>NUCLEOTIDE SEQUENCE</scope>
    <source>
        <strain evidence="8">SCP</strain>
    </source>
</reference>
<dbReference type="SUPFAM" id="SSF47576">
    <property type="entry name" value="Calponin-homology domain, CH-domain"/>
    <property type="match status" value="1"/>
</dbReference>
<keyword evidence="4" id="KW-0067">ATP-binding</keyword>
<evidence type="ECO:0000256" key="4">
    <source>
        <dbReference type="PROSITE-ProRule" id="PRU00283"/>
    </source>
</evidence>
<evidence type="ECO:0000313" key="9">
    <source>
        <dbReference type="Proteomes" id="UP001179952"/>
    </source>
</evidence>
<evidence type="ECO:0000256" key="5">
    <source>
        <dbReference type="SAM" id="Coils"/>
    </source>
</evidence>
<proteinExistence type="inferred from homology"/>
<dbReference type="Pfam" id="PF00307">
    <property type="entry name" value="CH"/>
    <property type="match status" value="1"/>
</dbReference>
<sequence>MNFEAIEAKRRSELVVWLNSLLPQLNLSSEASEEELREKLIDGSVLCCILNKLSPEKIHNGPRSIHGFLSAMQEIGLPVFEVSDLEQGSMSLVVESLLALKDYFGSDTREHDSLPRRRWKFPEAEVGEGMNGVSGEHASTSGQDAMMPREEKKNFKDSKFHPVLRSPVMSEPSTALLHHVGHKFHEVFQLKQGRYSDLPAAKLSEMMKSTSLDNAPTQSLLSVVNGILDESIDRKNGEIPHRVACLLRKVVQEIERRISTQAEHIRNQSNIIKAREEKYQSRIRVLETLATGTNEETQIVMSQIKRIKSEKTIMEEKKKLGDEDIVRLLKEKENKDLTITGLKQRIETTNKSYEQQCLQLETESKEERMRLENRIKELENLLSESRKRSEELEEFSKSKVKKWNEKEDIYKNFVNFQLESLRDLRKASESVKTDVTKAQQNWSEEFTMLGVKLKELADAAANYHAVLAENRKLFNEVQELKGNIRVYCRVRPFLAGQIAKQTTIDYIGENGELLVINPSKQGKDNHRMFKFNKVFAPSASQEEVFHDTQPLIRSVLDGFNVCIFAYGQTGSGKTYTMTGPNASSKKDWGVNYRALNDLFDISQKRKNSFTYEITVQMVEIYNEQVRDLLKTDGSQRRLGIWATSQPNGLAVPDASIYPVQSTSDVLDLMQIGQMNRAVGATALNERSSRSHSVLTVHVRGVDLESGAALRGCLNLVDLAGSERVDRSEATGDRLKEAQHINRSLSALGDVIFALAQKSSHVPYRNSKLTQILQSSLGGQAKTLMFVQLNPDVESYSETVSTLKFAERVSGVELGAARSNKEGKDVRELIEQVASLKDTIARKEEEIERLHLLKDLKTLSPSANGEKRGSNSSRHASSSPGRPPGSPFQHGRRLSSGTTTGLTAKLASDRDNSSNSDKHSESGSQQSVDDSRHQKEVLCQQQLSEEDMGQNVCGDVELLGFGDADLEERLSDISDSGLSMGTETDGSISSVVEFTLFPENGKATENNDKTSKVQSRIPRPPVKSSPPPLPTSARSLKDSSKTPSSTCPSLPLLS</sequence>
<dbReference type="InterPro" id="IPR027640">
    <property type="entry name" value="Kinesin-like_fam"/>
</dbReference>
<dbReference type="PROSITE" id="PS50067">
    <property type="entry name" value="KINESIN_MOTOR_2"/>
    <property type="match status" value="1"/>
</dbReference>
<dbReference type="Proteomes" id="UP001179952">
    <property type="component" value="Unassembled WGS sequence"/>
</dbReference>
<feature type="domain" description="Kinesin motor" evidence="7">
    <location>
        <begin position="483"/>
        <end position="811"/>
    </location>
</feature>
<dbReference type="InterPro" id="IPR001752">
    <property type="entry name" value="Kinesin_motor_dom"/>
</dbReference>
<dbReference type="SMART" id="SM00129">
    <property type="entry name" value="KISc"/>
    <property type="match status" value="1"/>
</dbReference>
<feature type="region of interest" description="Disordered" evidence="6">
    <location>
        <begin position="127"/>
        <end position="147"/>
    </location>
</feature>
<feature type="region of interest" description="Disordered" evidence="6">
    <location>
        <begin position="857"/>
        <end position="935"/>
    </location>
</feature>
<feature type="coiled-coil region" evidence="5">
    <location>
        <begin position="343"/>
        <end position="395"/>
    </location>
</feature>
<evidence type="ECO:0000256" key="1">
    <source>
        <dbReference type="ARBA" id="ARBA00010899"/>
    </source>
</evidence>
<feature type="coiled-coil region" evidence="5">
    <location>
        <begin position="825"/>
        <end position="852"/>
    </location>
</feature>
<keyword evidence="5" id="KW-0175">Coiled coil</keyword>
<dbReference type="InterPro" id="IPR036872">
    <property type="entry name" value="CH_dom_sf"/>
</dbReference>
<dbReference type="Gene3D" id="1.10.418.10">
    <property type="entry name" value="Calponin-like domain"/>
    <property type="match status" value="1"/>
</dbReference>
<dbReference type="EMBL" id="JAUJYN010000004">
    <property type="protein sequence ID" value="KAK1274363.1"/>
    <property type="molecule type" value="Genomic_DNA"/>
</dbReference>
<dbReference type="PANTHER" id="PTHR47972:SF14">
    <property type="entry name" value="KINESIN-LIKE PROTEIN KIN-14J"/>
    <property type="match status" value="1"/>
</dbReference>
<dbReference type="GO" id="GO:0007018">
    <property type="term" value="P:microtubule-based movement"/>
    <property type="evidence" value="ECO:0007669"/>
    <property type="project" value="InterPro"/>
</dbReference>
<dbReference type="InterPro" id="IPR001715">
    <property type="entry name" value="CH_dom"/>
</dbReference>
<keyword evidence="9" id="KW-1185">Reference proteome</keyword>
<feature type="compositionally biased region" description="Low complexity" evidence="6">
    <location>
        <begin position="1040"/>
        <end position="1053"/>
    </location>
</feature>
<protein>
    <submittedName>
        <fullName evidence="8">Kinesin-4</fullName>
    </submittedName>
</protein>
<dbReference type="AlphaFoldDB" id="A0AAV9BC97"/>
<feature type="compositionally biased region" description="Low complexity" evidence="6">
    <location>
        <begin position="869"/>
        <end position="879"/>
    </location>
</feature>
<feature type="compositionally biased region" description="Pro residues" evidence="6">
    <location>
        <begin position="1017"/>
        <end position="1029"/>
    </location>
</feature>
<feature type="compositionally biased region" description="Basic and acidic residues" evidence="6">
    <location>
        <begin position="906"/>
        <end position="920"/>
    </location>
</feature>
<dbReference type="Pfam" id="PF00225">
    <property type="entry name" value="Kinesin"/>
    <property type="match status" value="1"/>
</dbReference>
<dbReference type="FunFam" id="3.40.850.10:FF:000111">
    <property type="entry name" value="p-loop nucleoside triphosphate hydrolase superfamily protein with CH (Calponin Homology) domain"/>
    <property type="match status" value="1"/>
</dbReference>
<organism evidence="8 9">
    <name type="scientific">Acorus gramineus</name>
    <name type="common">Dwarf sweet flag</name>
    <dbReference type="NCBI Taxonomy" id="55184"/>
    <lineage>
        <taxon>Eukaryota</taxon>
        <taxon>Viridiplantae</taxon>
        <taxon>Streptophyta</taxon>
        <taxon>Embryophyta</taxon>
        <taxon>Tracheophyta</taxon>
        <taxon>Spermatophyta</taxon>
        <taxon>Magnoliopsida</taxon>
        <taxon>Liliopsida</taxon>
        <taxon>Acoraceae</taxon>
        <taxon>Acorus</taxon>
    </lineage>
</organism>
<dbReference type="GO" id="GO:0005874">
    <property type="term" value="C:microtubule"/>
    <property type="evidence" value="ECO:0007669"/>
    <property type="project" value="UniProtKB-KW"/>
</dbReference>
<comment type="similarity">
    <text evidence="1">Belongs to the TRAFAC class myosin-kinesin ATPase superfamily. Kinesin family. KIN-14 subfamily.</text>
</comment>
<comment type="caution">
    <text evidence="8">The sequence shown here is derived from an EMBL/GenBank/DDBJ whole genome shotgun (WGS) entry which is preliminary data.</text>
</comment>
<dbReference type="SUPFAM" id="SSF52540">
    <property type="entry name" value="P-loop containing nucleoside triphosphate hydrolases"/>
    <property type="match status" value="1"/>
</dbReference>
<keyword evidence="2" id="KW-0493">Microtubule</keyword>
<evidence type="ECO:0000313" key="8">
    <source>
        <dbReference type="EMBL" id="KAK1274363.1"/>
    </source>
</evidence>
<name>A0AAV9BC97_ACOGR</name>
<evidence type="ECO:0000259" key="7">
    <source>
        <dbReference type="PROSITE" id="PS50067"/>
    </source>
</evidence>
<dbReference type="Gene3D" id="1.20.5.170">
    <property type="match status" value="1"/>
</dbReference>
<dbReference type="FunFam" id="3.40.850.10:FF:000178">
    <property type="entry name" value="Kinesin-related protein3"/>
    <property type="match status" value="1"/>
</dbReference>
<dbReference type="PANTHER" id="PTHR47972">
    <property type="entry name" value="KINESIN-LIKE PROTEIN KLP-3"/>
    <property type="match status" value="1"/>
</dbReference>
<dbReference type="Gene3D" id="3.40.850.10">
    <property type="entry name" value="Kinesin motor domain"/>
    <property type="match status" value="1"/>
</dbReference>
<feature type="region of interest" description="Disordered" evidence="6">
    <location>
        <begin position="997"/>
        <end position="1053"/>
    </location>
</feature>
<dbReference type="InterPro" id="IPR027417">
    <property type="entry name" value="P-loop_NTPase"/>
</dbReference>
<evidence type="ECO:0000256" key="2">
    <source>
        <dbReference type="ARBA" id="ARBA00022701"/>
    </source>
</evidence>
<keyword evidence="4" id="KW-0547">Nucleotide-binding</keyword>
<evidence type="ECO:0000256" key="3">
    <source>
        <dbReference type="ARBA" id="ARBA00023175"/>
    </source>
</evidence>
<dbReference type="PRINTS" id="PR00380">
    <property type="entry name" value="KINESINHEAVY"/>
</dbReference>